<dbReference type="KEGG" id="nam:NAMH_1165"/>
<evidence type="ECO:0000313" key="2">
    <source>
        <dbReference type="Proteomes" id="UP000000448"/>
    </source>
</evidence>
<dbReference type="Proteomes" id="UP000000448">
    <property type="component" value="Chromosome"/>
</dbReference>
<accession>B9LAA3</accession>
<dbReference type="EMBL" id="CP001279">
    <property type="protein sequence ID" value="ACM92306.1"/>
    <property type="molecule type" value="Genomic_DNA"/>
</dbReference>
<evidence type="ECO:0000313" key="1">
    <source>
        <dbReference type="EMBL" id="ACM92306.1"/>
    </source>
</evidence>
<dbReference type="STRING" id="598659.NAMH_1165"/>
<sequence length="231" mass="27009">MPLNVSKLGKVLKTLNRLEGIKEFNATLPVKIEVKKEINPIRYLIKLGNREVETKSSIPLEVGKKYFAEIKEIKSKLQISNLKEIPEILTILDKIKFLNEKDKTFKLHTFSKEEILQHLANANNKTEFVFFTNILMAYEQKIFHLIINEKKKALMQYKYSKNKVKFYAIFNHLGELEGEITTDSLTVYSPYSATLQLIELYKDELDLQVFLYKKEAKPIYVFAENLLNLKV</sequence>
<protein>
    <submittedName>
        <fullName evidence="1">Uncharacterized protein</fullName>
    </submittedName>
</protein>
<organism evidence="1 2">
    <name type="scientific">Nautilia profundicola (strain ATCC BAA-1463 / DSM 18972 / AmH)</name>
    <dbReference type="NCBI Taxonomy" id="598659"/>
    <lineage>
        <taxon>Bacteria</taxon>
        <taxon>Pseudomonadati</taxon>
        <taxon>Campylobacterota</taxon>
        <taxon>Epsilonproteobacteria</taxon>
        <taxon>Nautiliales</taxon>
        <taxon>Nautiliaceae</taxon>
        <taxon>Nautilia</taxon>
    </lineage>
</organism>
<dbReference type="AlphaFoldDB" id="B9LAA3"/>
<reference evidence="1 2" key="1">
    <citation type="journal article" date="2009" name="PLoS Genet.">
        <title>Adaptations to submarine hydrothermal environments exemplified by the genome of Nautilia profundicola.</title>
        <authorList>
            <person name="Campbell B.J."/>
            <person name="Smith J.L."/>
            <person name="Hanson T.E."/>
            <person name="Klotz M.G."/>
            <person name="Stein L.Y."/>
            <person name="Lee C.K."/>
            <person name="Wu D."/>
            <person name="Robinson J.M."/>
            <person name="Khouri H.M."/>
            <person name="Eisen J.A."/>
            <person name="Cary S.C."/>
        </authorList>
    </citation>
    <scope>NUCLEOTIDE SEQUENCE [LARGE SCALE GENOMIC DNA]</scope>
    <source>
        <strain evidence="2">ATCC BAA-1463 / DSM 18972 / AmH</strain>
    </source>
</reference>
<dbReference type="OrthoDB" id="5329898at2"/>
<dbReference type="RefSeq" id="WP_012663678.1">
    <property type="nucleotide sequence ID" value="NC_012115.1"/>
</dbReference>
<dbReference type="HOGENOM" id="CLU_096765_0_0_7"/>
<proteinExistence type="predicted"/>
<name>B9LAA3_NAUPA</name>
<dbReference type="eggNOG" id="ENOG50319DG">
    <property type="taxonomic scope" value="Bacteria"/>
</dbReference>
<gene>
    <name evidence="1" type="ordered locus">NAMH_1165</name>
</gene>
<keyword evidence="2" id="KW-1185">Reference proteome</keyword>